<gene>
    <name evidence="1" type="ORF">JJB07_04540</name>
</gene>
<dbReference type="EMBL" id="JAEQNB010000001">
    <property type="protein sequence ID" value="MBL0385912.1"/>
    <property type="molecule type" value="Genomic_DNA"/>
</dbReference>
<proteinExistence type="predicted"/>
<protein>
    <submittedName>
        <fullName evidence="1">Uncharacterized protein</fullName>
    </submittedName>
</protein>
<organism evidence="1 2">
    <name type="scientific">Tumebacillus amylolyticus</name>
    <dbReference type="NCBI Taxonomy" id="2801339"/>
    <lineage>
        <taxon>Bacteria</taxon>
        <taxon>Bacillati</taxon>
        <taxon>Bacillota</taxon>
        <taxon>Bacilli</taxon>
        <taxon>Bacillales</taxon>
        <taxon>Alicyclobacillaceae</taxon>
        <taxon>Tumebacillus</taxon>
    </lineage>
</organism>
<reference evidence="1 2" key="1">
    <citation type="submission" date="2021-01" db="EMBL/GenBank/DDBJ databases">
        <title>Tumebacillus sp. strain ITR2 16S ribosomal RNA gene Genome sequencing and assembly.</title>
        <authorList>
            <person name="Kang M."/>
        </authorList>
    </citation>
    <scope>NUCLEOTIDE SEQUENCE [LARGE SCALE GENOMIC DNA]</scope>
    <source>
        <strain evidence="1 2">ITR2</strain>
    </source>
</reference>
<evidence type="ECO:0000313" key="2">
    <source>
        <dbReference type="Proteomes" id="UP000602284"/>
    </source>
</evidence>
<dbReference type="Proteomes" id="UP000602284">
    <property type="component" value="Unassembled WGS sequence"/>
</dbReference>
<dbReference type="RefSeq" id="WP_201631486.1">
    <property type="nucleotide sequence ID" value="NZ_JAEQNB010000001.1"/>
</dbReference>
<keyword evidence="2" id="KW-1185">Reference proteome</keyword>
<accession>A0ABS1J6S3</accession>
<comment type="caution">
    <text evidence="1">The sequence shown here is derived from an EMBL/GenBank/DDBJ whole genome shotgun (WGS) entry which is preliminary data.</text>
</comment>
<evidence type="ECO:0000313" key="1">
    <source>
        <dbReference type="EMBL" id="MBL0385912.1"/>
    </source>
</evidence>
<name>A0ABS1J6S3_9BACL</name>
<sequence length="76" mass="8704">MRVRLVIDTVRDGEVKIDSDPNGMALKMTDDEIQALRGSEVIYVKNYGVKLNTKFLRTTYDLDTKILSIELAEIRD</sequence>